<name>A0A836HSK6_9TRYP</name>
<feature type="region of interest" description="Disordered" evidence="1">
    <location>
        <begin position="479"/>
        <end position="580"/>
    </location>
</feature>
<dbReference type="EMBL" id="JAFHLR010000017">
    <property type="protein sequence ID" value="KAG5481858.1"/>
    <property type="molecule type" value="Genomic_DNA"/>
</dbReference>
<comment type="caution">
    <text evidence="2">The sequence shown here is derived from an EMBL/GenBank/DDBJ whole genome shotgun (WGS) entry which is preliminary data.</text>
</comment>
<sequence length="697" mass="75656">MLNNTLRARRTVSTAQPQAQLLAENEFHHIRMQEQLRTHAMKDFAATEQQIAPSYFVPSLQELCAQRLAESFAECAEVDALREEHPALYAMVLERLPTEPDTMLPLRITVPRIVDERYWQRCCKARWPLGQLSRMTKGQRLRGKEYGWKRLFLEQALSDFLMALGSDRTALDGDGSLLPPGAMTAITGGALSASQKCIPSLASSAVTCTPHDADARRLDLSLDNEAIAALRELCAICRDYIHTVDLPCQLVHFRPYEHLFAHVPGILSFRLTFGVANRGVHVSVTDMIGFHDEDAELIHQLLRQYTALQSLRLPMNRLLNRHVQMIAAGLANSTTLRVLDFSQNSLTDVAVVEAVSLLLCRPDFPLEELYLADNQLADAAATALAEALRYNKTLRILHLQQNCIGDAAGGALLVRSLAVHPTLADINLGCNRLGTSTAAALLEVLPQLTQLRVLCLSGNSQLFGAMVSQPDACSPLLSPDSCPAAATSPTTSLPLVHSTSLPTASAKGSDTEAAETAEVDSAEAENDGEEDEADVSRAPEEAVAGKADRAATTARASLSTVAGEDVPALPHGGPRAPRKHRSMPQLLATAAQPPQSMTQTVGGMLIAAAVNANPSLVEVDVRFCGLTPSEEQAITLAVQERVYRHQMDTSVAFSEAEQRRALQRLAEERVARMTGRSVQGRARDSVLSLNSAAYRSI</sequence>
<proteinExistence type="predicted"/>
<dbReference type="PANTHER" id="PTHR24114:SF2">
    <property type="entry name" value="F-BOX DOMAIN-CONTAINING PROTEIN-RELATED"/>
    <property type="match status" value="1"/>
</dbReference>
<dbReference type="RefSeq" id="XP_067064218.1">
    <property type="nucleotide sequence ID" value="XM_067208844.1"/>
</dbReference>
<dbReference type="SMART" id="SM00368">
    <property type="entry name" value="LRR_RI"/>
    <property type="match status" value="5"/>
</dbReference>
<dbReference type="Proteomes" id="UP000674143">
    <property type="component" value="Unassembled WGS sequence"/>
</dbReference>
<dbReference type="SUPFAM" id="SSF52047">
    <property type="entry name" value="RNI-like"/>
    <property type="match status" value="1"/>
</dbReference>
<organism evidence="2 3">
    <name type="scientific">Leishmania orientalis</name>
    <dbReference type="NCBI Taxonomy" id="2249476"/>
    <lineage>
        <taxon>Eukaryota</taxon>
        <taxon>Discoba</taxon>
        <taxon>Euglenozoa</taxon>
        <taxon>Kinetoplastea</taxon>
        <taxon>Metakinetoplastina</taxon>
        <taxon>Trypanosomatida</taxon>
        <taxon>Trypanosomatidae</taxon>
        <taxon>Leishmaniinae</taxon>
        <taxon>Leishmania</taxon>
    </lineage>
</organism>
<dbReference type="Pfam" id="PF13516">
    <property type="entry name" value="LRR_6"/>
    <property type="match status" value="3"/>
</dbReference>
<protein>
    <submittedName>
        <fullName evidence="2">Uncharacterized protein</fullName>
    </submittedName>
</protein>
<dbReference type="Gene3D" id="3.80.10.10">
    <property type="entry name" value="Ribonuclease Inhibitor"/>
    <property type="match status" value="1"/>
</dbReference>
<dbReference type="GeneID" id="92362778"/>
<dbReference type="InterPro" id="IPR032675">
    <property type="entry name" value="LRR_dom_sf"/>
</dbReference>
<dbReference type="InterPro" id="IPR052394">
    <property type="entry name" value="LRR-containing"/>
</dbReference>
<reference evidence="3" key="2">
    <citation type="journal article" date="2021" name="Sci. Data">
        <title>Chromosome-scale genome sequencing, assembly and annotation of six genomes from subfamily Leishmaniinae.</title>
        <authorList>
            <person name="Almutairi H."/>
            <person name="Urbaniak M.D."/>
            <person name="Bates M.D."/>
            <person name="Jariyapan N."/>
            <person name="Kwakye-Nuako G."/>
            <person name="Thomaz Soccol V."/>
            <person name="Al-Salem W.S."/>
            <person name="Dillon R.J."/>
            <person name="Bates P.A."/>
            <person name="Gatherer D."/>
        </authorList>
    </citation>
    <scope>NUCLEOTIDE SEQUENCE [LARGE SCALE GENOMIC DNA]</scope>
</reference>
<feature type="compositionally biased region" description="Low complexity" evidence="1">
    <location>
        <begin position="542"/>
        <end position="562"/>
    </location>
</feature>
<evidence type="ECO:0000313" key="2">
    <source>
        <dbReference type="EMBL" id="KAG5481858.1"/>
    </source>
</evidence>
<evidence type="ECO:0000313" key="3">
    <source>
        <dbReference type="Proteomes" id="UP000674143"/>
    </source>
</evidence>
<dbReference type="KEGG" id="loi:92362778"/>
<evidence type="ECO:0000256" key="1">
    <source>
        <dbReference type="SAM" id="MobiDB-lite"/>
    </source>
</evidence>
<dbReference type="PANTHER" id="PTHR24114">
    <property type="entry name" value="LEUCINE RICH REPEAT FAMILY PROTEIN"/>
    <property type="match status" value="1"/>
</dbReference>
<feature type="compositionally biased region" description="Polar residues" evidence="1">
    <location>
        <begin position="487"/>
        <end position="508"/>
    </location>
</feature>
<dbReference type="SMR" id="A0A836HSK6"/>
<gene>
    <name evidence="2" type="ORF">LSCM4_06935</name>
</gene>
<reference evidence="3" key="1">
    <citation type="journal article" date="2021" name="Microbiol. Resour. Announc.">
        <title>LGAAP: Leishmaniinae Genome Assembly and Annotation Pipeline.</title>
        <authorList>
            <person name="Almutairi H."/>
            <person name="Urbaniak M.D."/>
            <person name="Bates M.D."/>
            <person name="Jariyapan N."/>
            <person name="Kwakye-Nuako G."/>
            <person name="Thomaz-Soccol V."/>
            <person name="Al-Salem W.S."/>
            <person name="Dillon R.J."/>
            <person name="Bates P.A."/>
            <person name="Gatherer D."/>
        </authorList>
    </citation>
    <scope>NUCLEOTIDE SEQUENCE [LARGE SCALE GENOMIC DNA]</scope>
</reference>
<accession>A0A836HSK6</accession>
<dbReference type="AlphaFoldDB" id="A0A836HSK6"/>
<feature type="compositionally biased region" description="Acidic residues" evidence="1">
    <location>
        <begin position="512"/>
        <end position="533"/>
    </location>
</feature>
<keyword evidence="3" id="KW-1185">Reference proteome</keyword>
<dbReference type="InterPro" id="IPR001611">
    <property type="entry name" value="Leu-rich_rpt"/>
</dbReference>